<comment type="caution">
    <text evidence="3">The sequence shown here is derived from an EMBL/GenBank/DDBJ whole genome shotgun (WGS) entry which is preliminary data.</text>
</comment>
<name>A0AA40EBV3_9PEZI</name>
<dbReference type="InterPro" id="IPR011990">
    <property type="entry name" value="TPR-like_helical_dom_sf"/>
</dbReference>
<keyword evidence="1" id="KW-0677">Repeat</keyword>
<sequence length="317" mass="35427">MEVWYFMLEECSRDGYLEGTKFIWEKVVQTGLVVPSDGMLNNVLNTGARHCDEELATGAFRELAGRGTKMTALHYEALVDCYADQGKLEEALEVLSIKAESFPVAAAEDTRSILRLLVRQPELANKVFDILNGLKAKGRKVPAGGPMVLLEFVSLQGDMEALIEALEQVEPLMERDGWGLGWLCRSAKSIEDWNLIAAAYPRFKAVSPGRAVHPLNEMVRHLAADQQGGLDLAFARLRDMGGHMYLTSTKYPTDDTLLALLDRCYWEKDSRIWRVIDLAREKGIQVNENNMDTLSTIPKPEGPKEFLIPKLRGQGGM</sequence>
<gene>
    <name evidence="3" type="ORF">B0T21DRAFT_368490</name>
</gene>
<proteinExistence type="predicted"/>
<evidence type="ECO:0000313" key="4">
    <source>
        <dbReference type="Proteomes" id="UP001172159"/>
    </source>
</evidence>
<dbReference type="InterPro" id="IPR057027">
    <property type="entry name" value="TPR_mt"/>
</dbReference>
<dbReference type="AlphaFoldDB" id="A0AA40EBV3"/>
<dbReference type="Gene3D" id="1.25.40.10">
    <property type="entry name" value="Tetratricopeptide repeat domain"/>
    <property type="match status" value="1"/>
</dbReference>
<evidence type="ECO:0000259" key="2">
    <source>
        <dbReference type="Pfam" id="PF23276"/>
    </source>
</evidence>
<accession>A0AA40EBV3</accession>
<keyword evidence="4" id="KW-1185">Reference proteome</keyword>
<organism evidence="3 4">
    <name type="scientific">Apiosordaria backusii</name>
    <dbReference type="NCBI Taxonomy" id="314023"/>
    <lineage>
        <taxon>Eukaryota</taxon>
        <taxon>Fungi</taxon>
        <taxon>Dikarya</taxon>
        <taxon>Ascomycota</taxon>
        <taxon>Pezizomycotina</taxon>
        <taxon>Sordariomycetes</taxon>
        <taxon>Sordariomycetidae</taxon>
        <taxon>Sordariales</taxon>
        <taxon>Lasiosphaeriaceae</taxon>
        <taxon>Apiosordaria</taxon>
    </lineage>
</organism>
<reference evidence="3" key="1">
    <citation type="submission" date="2023-06" db="EMBL/GenBank/DDBJ databases">
        <title>Genome-scale phylogeny and comparative genomics of the fungal order Sordariales.</title>
        <authorList>
            <consortium name="Lawrence Berkeley National Laboratory"/>
            <person name="Hensen N."/>
            <person name="Bonometti L."/>
            <person name="Westerberg I."/>
            <person name="Brannstrom I.O."/>
            <person name="Guillou S."/>
            <person name="Cros-Aarteil S."/>
            <person name="Calhoun S."/>
            <person name="Haridas S."/>
            <person name="Kuo A."/>
            <person name="Mondo S."/>
            <person name="Pangilinan J."/>
            <person name="Riley R."/>
            <person name="Labutti K."/>
            <person name="Andreopoulos B."/>
            <person name="Lipzen A."/>
            <person name="Chen C."/>
            <person name="Yanf M."/>
            <person name="Daum C."/>
            <person name="Ng V."/>
            <person name="Clum A."/>
            <person name="Steindorff A."/>
            <person name="Ohm R."/>
            <person name="Martin F."/>
            <person name="Silar P."/>
            <person name="Natvig D."/>
            <person name="Lalanne C."/>
            <person name="Gautier V."/>
            <person name="Ament-Velasquez S.L."/>
            <person name="Kruys A."/>
            <person name="Hutchinson M.I."/>
            <person name="Powell A.J."/>
            <person name="Barry K."/>
            <person name="Miller A.N."/>
            <person name="Grigoriev I.V."/>
            <person name="Debuchy R."/>
            <person name="Gladieux P."/>
            <person name="Thoren M.H."/>
            <person name="Johannesson H."/>
        </authorList>
    </citation>
    <scope>NUCLEOTIDE SEQUENCE</scope>
    <source>
        <strain evidence="3">CBS 540.89</strain>
    </source>
</reference>
<dbReference type="Pfam" id="PF23276">
    <property type="entry name" value="TPR_24"/>
    <property type="match status" value="1"/>
</dbReference>
<evidence type="ECO:0000256" key="1">
    <source>
        <dbReference type="ARBA" id="ARBA00022737"/>
    </source>
</evidence>
<dbReference type="EMBL" id="JAUKTV010000007">
    <property type="protein sequence ID" value="KAK0735769.1"/>
    <property type="molecule type" value="Genomic_DNA"/>
</dbReference>
<feature type="domain" description="Pentatricopeptide repeat-containing protein-mitochondrial" evidence="2">
    <location>
        <begin position="37"/>
        <end position="165"/>
    </location>
</feature>
<dbReference type="Proteomes" id="UP001172159">
    <property type="component" value="Unassembled WGS sequence"/>
</dbReference>
<protein>
    <recommendedName>
        <fullName evidence="2">Pentatricopeptide repeat-containing protein-mitochondrial domain-containing protein</fullName>
    </recommendedName>
</protein>
<evidence type="ECO:0000313" key="3">
    <source>
        <dbReference type="EMBL" id="KAK0735769.1"/>
    </source>
</evidence>